<evidence type="ECO:0000256" key="5">
    <source>
        <dbReference type="SAM" id="Phobius"/>
    </source>
</evidence>
<evidence type="ECO:0000256" key="1">
    <source>
        <dbReference type="ARBA" id="ARBA00004141"/>
    </source>
</evidence>
<dbReference type="InterPro" id="IPR020846">
    <property type="entry name" value="MFS_dom"/>
</dbReference>
<name>A0A164F8Z9_9CRUS</name>
<keyword evidence="2 5" id="KW-0812">Transmembrane</keyword>
<comment type="subcellular location">
    <subcellularLocation>
        <location evidence="1">Membrane</location>
        <topology evidence="1">Multi-pass membrane protein</topology>
    </subcellularLocation>
</comment>
<accession>A0A164F8Z9</accession>
<evidence type="ECO:0000256" key="2">
    <source>
        <dbReference type="ARBA" id="ARBA00022692"/>
    </source>
</evidence>
<dbReference type="EMBL" id="LRGB01020912">
    <property type="protein sequence ID" value="KZR97557.1"/>
    <property type="molecule type" value="Genomic_DNA"/>
</dbReference>
<gene>
    <name evidence="7" type="ORF">APZ42_007492</name>
</gene>
<dbReference type="Proteomes" id="UP000076858">
    <property type="component" value="Unassembled WGS sequence"/>
</dbReference>
<feature type="non-terminal residue" evidence="7">
    <location>
        <position position="1"/>
    </location>
</feature>
<dbReference type="PANTHER" id="PTHR48021:SF1">
    <property type="entry name" value="GH07001P-RELATED"/>
    <property type="match status" value="1"/>
</dbReference>
<feature type="transmembrane region" description="Helical" evidence="5">
    <location>
        <begin position="32"/>
        <end position="55"/>
    </location>
</feature>
<organism evidence="7 8">
    <name type="scientific">Daphnia magna</name>
    <dbReference type="NCBI Taxonomy" id="35525"/>
    <lineage>
        <taxon>Eukaryota</taxon>
        <taxon>Metazoa</taxon>
        <taxon>Ecdysozoa</taxon>
        <taxon>Arthropoda</taxon>
        <taxon>Crustacea</taxon>
        <taxon>Branchiopoda</taxon>
        <taxon>Diplostraca</taxon>
        <taxon>Cladocera</taxon>
        <taxon>Anomopoda</taxon>
        <taxon>Daphniidae</taxon>
        <taxon>Daphnia</taxon>
    </lineage>
</organism>
<evidence type="ECO:0000256" key="4">
    <source>
        <dbReference type="ARBA" id="ARBA00023136"/>
    </source>
</evidence>
<dbReference type="InterPro" id="IPR050549">
    <property type="entry name" value="MFS_Trehalose_Transporter"/>
</dbReference>
<protein>
    <recommendedName>
        <fullName evidence="6">Major facilitator superfamily (MFS) profile domain-containing protein</fullName>
    </recommendedName>
</protein>
<keyword evidence="3 5" id="KW-1133">Transmembrane helix</keyword>
<evidence type="ECO:0000313" key="7">
    <source>
        <dbReference type="EMBL" id="KZR97557.1"/>
    </source>
</evidence>
<dbReference type="PROSITE" id="PS50850">
    <property type="entry name" value="MFS"/>
    <property type="match status" value="1"/>
</dbReference>
<reference evidence="7 8" key="1">
    <citation type="submission" date="2016-03" db="EMBL/GenBank/DDBJ databases">
        <title>EvidentialGene: Evidence-directed Construction of Genes on Genomes.</title>
        <authorList>
            <person name="Gilbert D.G."/>
            <person name="Choi J.-H."/>
            <person name="Mockaitis K."/>
            <person name="Colbourne J."/>
            <person name="Pfrender M."/>
        </authorList>
    </citation>
    <scope>NUCLEOTIDE SEQUENCE [LARGE SCALE GENOMIC DNA]</scope>
    <source>
        <strain evidence="7 8">Xinb3</strain>
        <tissue evidence="7">Complete organism</tissue>
    </source>
</reference>
<dbReference type="InterPro" id="IPR005829">
    <property type="entry name" value="Sugar_transporter_CS"/>
</dbReference>
<evidence type="ECO:0000259" key="6">
    <source>
        <dbReference type="PROSITE" id="PS50850"/>
    </source>
</evidence>
<dbReference type="PANTHER" id="PTHR48021">
    <property type="match status" value="1"/>
</dbReference>
<dbReference type="Pfam" id="PF00083">
    <property type="entry name" value="Sugar_tr"/>
    <property type="match status" value="1"/>
</dbReference>
<keyword evidence="8" id="KW-1185">Reference proteome</keyword>
<dbReference type="InterPro" id="IPR005828">
    <property type="entry name" value="MFS_sugar_transport-like"/>
</dbReference>
<evidence type="ECO:0000313" key="8">
    <source>
        <dbReference type="Proteomes" id="UP000076858"/>
    </source>
</evidence>
<dbReference type="InterPro" id="IPR036259">
    <property type="entry name" value="MFS_trans_sf"/>
</dbReference>
<dbReference type="GO" id="GO:0016020">
    <property type="term" value="C:membrane"/>
    <property type="evidence" value="ECO:0007669"/>
    <property type="project" value="UniProtKB-SubCell"/>
</dbReference>
<proteinExistence type="predicted"/>
<dbReference type="AlphaFoldDB" id="A0A164F8Z9"/>
<comment type="caution">
    <text evidence="7">The sequence shown here is derived from an EMBL/GenBank/DDBJ whole genome shotgun (WGS) entry which is preliminary data.</text>
</comment>
<feature type="non-terminal residue" evidence="7">
    <location>
        <position position="83"/>
    </location>
</feature>
<keyword evidence="4 5" id="KW-0472">Membrane</keyword>
<dbReference type="GO" id="GO:0022857">
    <property type="term" value="F:transmembrane transporter activity"/>
    <property type="evidence" value="ECO:0007669"/>
    <property type="project" value="InterPro"/>
</dbReference>
<sequence length="83" mass="9075">SLPPLCAIFGSLLIAFPMELYGRRMTLATISLPYVLGFYLMGLSYYLNLVSVLFVGRLITGLISGASVPTSQIYVTDLLNRVV</sequence>
<dbReference type="Gene3D" id="1.20.1250.20">
    <property type="entry name" value="MFS general substrate transporter like domains"/>
    <property type="match status" value="1"/>
</dbReference>
<feature type="domain" description="Major facilitator superfamily (MFS) profile" evidence="6">
    <location>
        <begin position="1"/>
        <end position="83"/>
    </location>
</feature>
<evidence type="ECO:0000256" key="3">
    <source>
        <dbReference type="ARBA" id="ARBA00022989"/>
    </source>
</evidence>
<dbReference type="SUPFAM" id="SSF103473">
    <property type="entry name" value="MFS general substrate transporter"/>
    <property type="match status" value="1"/>
</dbReference>
<dbReference type="PROSITE" id="PS00216">
    <property type="entry name" value="SUGAR_TRANSPORT_1"/>
    <property type="match status" value="1"/>
</dbReference>